<sequence>MSSRFYRPLRVVAIPVRDEEDRIGLCLQGLAGQVGPGFDHVVLLLNNCTDGTRERAAGLASGLPFGLTIVEREYPAALAHAGTARREAMAIAAEIVGPDGVLFTTDADGVVAPDWLARTLDAFAGGAEAVCGRAVIDPVEGLAIPACLHEDDVAEVAYGTILDRIHDLADPDPVDPWPRHTEHSGASIAVTVEAWSRAGGIPGVPLGEDRGFIAALRRVDVAVRHAPGVVVTVSGRTEGRARGGMADTMARRMLRQDEMLDEALEPAMLCLRRARGRAWLRSLWGMPAPEVGDVRGLAALLELPVAMVKAQMEAEYSGRAWEVLEAASPALRREAVKRCDLDWHHAAADLIVRDLLRRDMMPVDTLCVADDVSVR</sequence>
<accession>A0ABX0K7H5</accession>
<dbReference type="InterPro" id="IPR029044">
    <property type="entry name" value="Nucleotide-diphossugar_trans"/>
</dbReference>
<keyword evidence="3" id="KW-1185">Reference proteome</keyword>
<dbReference type="InterPro" id="IPR050834">
    <property type="entry name" value="Glycosyltransf_2"/>
</dbReference>
<dbReference type="CDD" id="cd00761">
    <property type="entry name" value="Glyco_tranf_GTA_type"/>
    <property type="match status" value="1"/>
</dbReference>
<evidence type="ECO:0000259" key="1">
    <source>
        <dbReference type="Pfam" id="PF00535"/>
    </source>
</evidence>
<dbReference type="RefSeq" id="WP_173576026.1">
    <property type="nucleotide sequence ID" value="NZ_WOSW01000002.1"/>
</dbReference>
<dbReference type="PANTHER" id="PTHR43685">
    <property type="entry name" value="GLYCOSYLTRANSFERASE"/>
    <property type="match status" value="1"/>
</dbReference>
<dbReference type="PANTHER" id="PTHR43685:SF14">
    <property type="entry name" value="GLYCOSYLTRANSFERASE 2-LIKE DOMAIN-CONTAINING PROTEIN"/>
    <property type="match status" value="1"/>
</dbReference>
<organism evidence="2 3">
    <name type="scientific">Acetobacter fallax</name>
    <dbReference type="NCBI Taxonomy" id="1737473"/>
    <lineage>
        <taxon>Bacteria</taxon>
        <taxon>Pseudomonadati</taxon>
        <taxon>Pseudomonadota</taxon>
        <taxon>Alphaproteobacteria</taxon>
        <taxon>Acetobacterales</taxon>
        <taxon>Acetobacteraceae</taxon>
        <taxon>Acetobacter</taxon>
    </lineage>
</organism>
<evidence type="ECO:0000313" key="2">
    <source>
        <dbReference type="EMBL" id="NHO31424.1"/>
    </source>
</evidence>
<evidence type="ECO:0000313" key="3">
    <source>
        <dbReference type="Proteomes" id="UP000615326"/>
    </source>
</evidence>
<proteinExistence type="predicted"/>
<reference evidence="2 3" key="1">
    <citation type="journal article" date="2020" name="Int. J. Syst. Evol. Microbiol.">
        <title>Novel acetic acid bacteria from cider fermentations: Acetobacter conturbans sp. nov. and Acetobacter fallax sp. nov.</title>
        <authorList>
            <person name="Sombolestani A.S."/>
            <person name="Cleenwerck I."/>
            <person name="Cnockaert M."/>
            <person name="Borremans W."/>
            <person name="Wieme A.D."/>
            <person name="De Vuyst L."/>
            <person name="Vandamme P."/>
        </authorList>
    </citation>
    <scope>NUCLEOTIDE SEQUENCE [LARGE SCALE GENOMIC DNA]</scope>
    <source>
        <strain evidence="2 3">LMG 1637</strain>
    </source>
</reference>
<gene>
    <name evidence="2" type="ORF">GOB84_02415</name>
</gene>
<dbReference type="EMBL" id="WOSW01000002">
    <property type="protein sequence ID" value="NHO31424.1"/>
    <property type="molecule type" value="Genomic_DNA"/>
</dbReference>
<dbReference type="Gene3D" id="3.90.550.10">
    <property type="entry name" value="Spore Coat Polysaccharide Biosynthesis Protein SpsA, Chain A"/>
    <property type="match status" value="1"/>
</dbReference>
<dbReference type="SUPFAM" id="SSF53448">
    <property type="entry name" value="Nucleotide-diphospho-sugar transferases"/>
    <property type="match status" value="1"/>
</dbReference>
<protein>
    <submittedName>
        <fullName evidence="2">Glycosyltransferase</fullName>
    </submittedName>
</protein>
<dbReference type="Proteomes" id="UP000615326">
    <property type="component" value="Unassembled WGS sequence"/>
</dbReference>
<name>A0ABX0K7H5_9PROT</name>
<comment type="caution">
    <text evidence="2">The sequence shown here is derived from an EMBL/GenBank/DDBJ whole genome shotgun (WGS) entry which is preliminary data.</text>
</comment>
<dbReference type="InterPro" id="IPR001173">
    <property type="entry name" value="Glyco_trans_2-like"/>
</dbReference>
<feature type="domain" description="Glycosyltransferase 2-like" evidence="1">
    <location>
        <begin position="12"/>
        <end position="139"/>
    </location>
</feature>
<dbReference type="Pfam" id="PF00535">
    <property type="entry name" value="Glycos_transf_2"/>
    <property type="match status" value="1"/>
</dbReference>